<feature type="region of interest" description="Disordered" evidence="1">
    <location>
        <begin position="369"/>
        <end position="390"/>
    </location>
</feature>
<sequence>MAWRDVEVWRRQRPYVNAEIRKDAPDHLARLGLATSFVFVVGMAEGATVSALKGDLKFPTRYAIYNTIPSFVGGKVPASSVASAMATPPPVRACPRAAAHAANLRALRTAVAGYTVLSVVFQVALAGGRGMEAYQQAVADGLEVPSWSASGFGDGSAGGVVRLCGARGLEPALVAPMAGRGGYRTPILPVVVSGGGFGHRSGGWRSSDPASSFLSEGALSAVAKVSPRPCYYRIGGDRVFCREAWQPVVSALAEAGATSDSREIVLVMEADAVSSDAPQTLMSPPREVKGGEGRLGEDQAVWGLAMLRRALEERRRERGAGRLASVLLAERRLVCAEGSTTTTVSIDARAALLLSVLSWAEQCHGDDDALADEANASPGNSGSSADGEPAGFVAEPIALGEDRDPAGLTTAAAAADKLDTTEGFVAPDEELGADTAAVAEEEEEEEEEEDTTGVDGDATARADDDEQGPSASTAARVLVVLEGVGRGVRVAAARLGQVRSTMGRSLGAVSAWLVENGRRRPTTPDAGINRVLVYDTDDDESFRWLAAKMLKVGWAIERQTSERLRNEAGVPVLVHSCSDEKTLTAAAGHVVKGANVCAVVHSWDCGVEARRLLVGARETVLPDEGRAARQPCAEVICTAEVGEDLFQFVRWQLLSGATTEQVQQGLDDLFGAFYETEREKR</sequence>
<feature type="region of interest" description="Disordered" evidence="1">
    <location>
        <begin position="422"/>
        <end position="473"/>
    </location>
</feature>
<dbReference type="Proteomes" id="UP000002630">
    <property type="component" value="Linkage Group LG11"/>
</dbReference>
<dbReference type="EMBL" id="FN648000">
    <property type="protein sequence ID" value="CBN79830.1"/>
    <property type="molecule type" value="Genomic_DNA"/>
</dbReference>
<reference evidence="2 3" key="1">
    <citation type="journal article" date="2010" name="Nature">
        <title>The Ectocarpus genome and the independent evolution of multicellularity in brown algae.</title>
        <authorList>
            <person name="Cock J.M."/>
            <person name="Sterck L."/>
            <person name="Rouze P."/>
            <person name="Scornet D."/>
            <person name="Allen A.E."/>
            <person name="Amoutzias G."/>
            <person name="Anthouard V."/>
            <person name="Artiguenave F."/>
            <person name="Aury J.M."/>
            <person name="Badger J.H."/>
            <person name="Beszteri B."/>
            <person name="Billiau K."/>
            <person name="Bonnet E."/>
            <person name="Bothwell J.H."/>
            <person name="Bowler C."/>
            <person name="Boyen C."/>
            <person name="Brownlee C."/>
            <person name="Carrano C.J."/>
            <person name="Charrier B."/>
            <person name="Cho G.Y."/>
            <person name="Coelho S.M."/>
            <person name="Collen J."/>
            <person name="Corre E."/>
            <person name="Da Silva C."/>
            <person name="Delage L."/>
            <person name="Delaroque N."/>
            <person name="Dittami S.M."/>
            <person name="Doulbeau S."/>
            <person name="Elias M."/>
            <person name="Farnham G."/>
            <person name="Gachon C.M."/>
            <person name="Gschloessl B."/>
            <person name="Heesch S."/>
            <person name="Jabbari K."/>
            <person name="Jubin C."/>
            <person name="Kawai H."/>
            <person name="Kimura K."/>
            <person name="Kloareg B."/>
            <person name="Kupper F.C."/>
            <person name="Lang D."/>
            <person name="Le Bail A."/>
            <person name="Leblanc C."/>
            <person name="Lerouge P."/>
            <person name="Lohr M."/>
            <person name="Lopez P.J."/>
            <person name="Martens C."/>
            <person name="Maumus F."/>
            <person name="Michel G."/>
            <person name="Miranda-Saavedra D."/>
            <person name="Morales J."/>
            <person name="Moreau H."/>
            <person name="Motomura T."/>
            <person name="Nagasato C."/>
            <person name="Napoli C.A."/>
            <person name="Nelson D.R."/>
            <person name="Nyvall-Collen P."/>
            <person name="Peters A.F."/>
            <person name="Pommier C."/>
            <person name="Potin P."/>
            <person name="Poulain J."/>
            <person name="Quesneville H."/>
            <person name="Read B."/>
            <person name="Rensing S.A."/>
            <person name="Ritter A."/>
            <person name="Rousvoal S."/>
            <person name="Samanta M."/>
            <person name="Samson G."/>
            <person name="Schroeder D.C."/>
            <person name="Segurens B."/>
            <person name="Strittmatter M."/>
            <person name="Tonon T."/>
            <person name="Tregear J.W."/>
            <person name="Valentin K."/>
            <person name="von Dassow P."/>
            <person name="Yamagishi T."/>
            <person name="Van de Peer Y."/>
            <person name="Wincker P."/>
        </authorList>
    </citation>
    <scope>NUCLEOTIDE SEQUENCE [LARGE SCALE GENOMIC DNA]</scope>
    <source>
        <strain evidence="3">Ec32 / CCAP1310/4</strain>
    </source>
</reference>
<keyword evidence="3" id="KW-1185">Reference proteome</keyword>
<dbReference type="OrthoDB" id="10412832at2759"/>
<evidence type="ECO:0000313" key="2">
    <source>
        <dbReference type="EMBL" id="CBN79830.1"/>
    </source>
</evidence>
<gene>
    <name evidence="2" type="ORF">Esi_0014_0178</name>
</gene>
<organism evidence="2 3">
    <name type="scientific">Ectocarpus siliculosus</name>
    <name type="common">Brown alga</name>
    <name type="synonym">Conferva siliculosa</name>
    <dbReference type="NCBI Taxonomy" id="2880"/>
    <lineage>
        <taxon>Eukaryota</taxon>
        <taxon>Sar</taxon>
        <taxon>Stramenopiles</taxon>
        <taxon>Ochrophyta</taxon>
        <taxon>PX clade</taxon>
        <taxon>Phaeophyceae</taxon>
        <taxon>Ectocarpales</taxon>
        <taxon>Ectocarpaceae</taxon>
        <taxon>Ectocarpus</taxon>
    </lineage>
</organism>
<protein>
    <submittedName>
        <fullName evidence="2">Uncharacterized protein</fullName>
    </submittedName>
</protein>
<evidence type="ECO:0000313" key="3">
    <source>
        <dbReference type="Proteomes" id="UP000002630"/>
    </source>
</evidence>
<feature type="compositionally biased region" description="Acidic residues" evidence="1">
    <location>
        <begin position="439"/>
        <end position="452"/>
    </location>
</feature>
<proteinExistence type="predicted"/>
<dbReference type="AlphaFoldDB" id="D8LF10"/>
<feature type="compositionally biased region" description="Low complexity" evidence="1">
    <location>
        <begin position="374"/>
        <end position="385"/>
    </location>
</feature>
<name>D8LF10_ECTSI</name>
<evidence type="ECO:0000256" key="1">
    <source>
        <dbReference type="SAM" id="MobiDB-lite"/>
    </source>
</evidence>
<dbReference type="InParanoid" id="D8LF10"/>
<dbReference type="EMBL" id="FN649736">
    <property type="protein sequence ID" value="CBN79830.1"/>
    <property type="molecule type" value="Genomic_DNA"/>
</dbReference>
<accession>D8LF10</accession>